<dbReference type="InterPro" id="IPR040503">
    <property type="entry name" value="TRHO_N"/>
</dbReference>
<sequence>MTINIPDSNRFTRRRAQKLGSDPVSRECECNQGWVILFYKYLDPAQTTVTPDEVYQEAVWQETQGTALGLSGKVRVAQEGLNVTVAGTEAAILAYIDAISRRPWLQDEHLADDNDSVNSSQLPQPPFANAVVQRRYLFFKPSPGCVHVFDGLSIKIVHEICPLGYPDVTVKNTSWPQPPVDGNSQVPTHAIPVGKLAPDAFHIQLKSALEISRPTLGQFTNAPAGQVDSLDHITPDQSVVLLDARNYYESRIGHFQSAICPPIRKFSSLPEYLQRHRDKLRGKTVLTYCTGGIRCEKLSSYIRDKLYADDAMPHETGIKQVWMLEGGIHNYMEWIKHSDLLSPAVSRADPPLLALSPDPKSFFIGRNYVFDARQSLALPASCAQANPRPALSGRFVAVSKHDASDWV</sequence>
<dbReference type="InterPro" id="IPR036873">
    <property type="entry name" value="Rhodanese-like_dom_sf"/>
</dbReference>
<dbReference type="InterPro" id="IPR001763">
    <property type="entry name" value="Rhodanese-like_dom"/>
</dbReference>
<organism evidence="2 3">
    <name type="scientific">Dimargaris verticillata</name>
    <dbReference type="NCBI Taxonomy" id="2761393"/>
    <lineage>
        <taxon>Eukaryota</taxon>
        <taxon>Fungi</taxon>
        <taxon>Fungi incertae sedis</taxon>
        <taxon>Zoopagomycota</taxon>
        <taxon>Kickxellomycotina</taxon>
        <taxon>Dimargaritomycetes</taxon>
        <taxon>Dimargaritales</taxon>
        <taxon>Dimargaritaceae</taxon>
        <taxon>Dimargaris</taxon>
    </lineage>
</organism>
<name>A0A9W8E975_9FUNG</name>
<dbReference type="SUPFAM" id="SSF52821">
    <property type="entry name" value="Rhodanese/Cell cycle control phosphatase"/>
    <property type="match status" value="1"/>
</dbReference>
<dbReference type="PANTHER" id="PTHR43268">
    <property type="entry name" value="THIOSULFATE SULFURTRANSFERASE/RHODANESE-LIKE DOMAIN-CONTAINING PROTEIN 2"/>
    <property type="match status" value="1"/>
</dbReference>
<keyword evidence="3" id="KW-1185">Reference proteome</keyword>
<dbReference type="AlphaFoldDB" id="A0A9W8E975"/>
<reference evidence="2" key="1">
    <citation type="submission" date="2022-07" db="EMBL/GenBank/DDBJ databases">
        <title>Phylogenomic reconstructions and comparative analyses of Kickxellomycotina fungi.</title>
        <authorList>
            <person name="Reynolds N.K."/>
            <person name="Stajich J.E."/>
            <person name="Barry K."/>
            <person name="Grigoriev I.V."/>
            <person name="Crous P."/>
            <person name="Smith M.E."/>
        </authorList>
    </citation>
    <scope>NUCLEOTIDE SEQUENCE</scope>
    <source>
        <strain evidence="2">RSA 567</strain>
    </source>
</reference>
<proteinExistence type="predicted"/>
<evidence type="ECO:0000313" key="3">
    <source>
        <dbReference type="Proteomes" id="UP001151582"/>
    </source>
</evidence>
<dbReference type="Pfam" id="PF17773">
    <property type="entry name" value="UPF0176_N"/>
    <property type="match status" value="1"/>
</dbReference>
<dbReference type="PROSITE" id="PS50206">
    <property type="entry name" value="RHODANESE_3"/>
    <property type="match status" value="1"/>
</dbReference>
<protein>
    <recommendedName>
        <fullName evidence="1">Rhodanese domain-containing protein</fullName>
    </recommendedName>
</protein>
<evidence type="ECO:0000259" key="1">
    <source>
        <dbReference type="PROSITE" id="PS50206"/>
    </source>
</evidence>
<dbReference type="OrthoDB" id="25002at2759"/>
<dbReference type="Gene3D" id="3.30.70.100">
    <property type="match status" value="1"/>
</dbReference>
<gene>
    <name evidence="2" type="ORF">H4R34_002524</name>
</gene>
<dbReference type="SMART" id="SM00450">
    <property type="entry name" value="RHOD"/>
    <property type="match status" value="1"/>
</dbReference>
<evidence type="ECO:0000313" key="2">
    <source>
        <dbReference type="EMBL" id="KAJ1980266.1"/>
    </source>
</evidence>
<dbReference type="Pfam" id="PF00581">
    <property type="entry name" value="Rhodanese"/>
    <property type="match status" value="1"/>
</dbReference>
<feature type="domain" description="Rhodanese" evidence="1">
    <location>
        <begin position="235"/>
        <end position="333"/>
    </location>
</feature>
<dbReference type="InterPro" id="IPR020936">
    <property type="entry name" value="TrhO"/>
</dbReference>
<dbReference type="PANTHER" id="PTHR43268:SF6">
    <property type="entry name" value="THIOSULFATE SULFURTRANSFERASE_RHODANESE-LIKE DOMAIN-CONTAINING PROTEIN 2"/>
    <property type="match status" value="1"/>
</dbReference>
<dbReference type="EMBL" id="JANBQB010000177">
    <property type="protein sequence ID" value="KAJ1980266.1"/>
    <property type="molecule type" value="Genomic_DNA"/>
</dbReference>
<dbReference type="Gene3D" id="3.40.250.10">
    <property type="entry name" value="Rhodanese-like domain"/>
    <property type="match status" value="1"/>
</dbReference>
<accession>A0A9W8E975</accession>
<dbReference type="Proteomes" id="UP001151582">
    <property type="component" value="Unassembled WGS sequence"/>
</dbReference>
<comment type="caution">
    <text evidence="2">The sequence shown here is derived from an EMBL/GenBank/DDBJ whole genome shotgun (WGS) entry which is preliminary data.</text>
</comment>